<evidence type="ECO:0000313" key="2">
    <source>
        <dbReference type="EMBL" id="KAG5187640.1"/>
    </source>
</evidence>
<evidence type="ECO:0000313" key="3">
    <source>
        <dbReference type="Proteomes" id="UP000664859"/>
    </source>
</evidence>
<comment type="caution">
    <text evidence="2">The sequence shown here is derived from an EMBL/GenBank/DDBJ whole genome shotgun (WGS) entry which is preliminary data.</text>
</comment>
<proteinExistence type="predicted"/>
<dbReference type="AlphaFoldDB" id="A0A835ZA32"/>
<protein>
    <submittedName>
        <fullName evidence="2">Uncharacterized protein</fullName>
    </submittedName>
</protein>
<feature type="compositionally biased region" description="Acidic residues" evidence="1">
    <location>
        <begin position="373"/>
        <end position="384"/>
    </location>
</feature>
<sequence>MWWQRECWRLQVVGAVGACEATRTTAHKTAHDLRECRYCADTKLKPRLRLRPRRGGGVVQALLLLLPRVRLSALDGGAQSVLVPRLRLRQRRVDGVVHALLLLLPRVRLSPLDGGAQREERMRTIVTSYRQCCKPVDPRRGQPNVTDLMQQGLVRASNVMGVLAHLTSVAINYVAEAAVATEWIWSQNHVVNLKRCVARRAPVGGQGGLAQVVEGNADVQAHLAACHLSQDVRDDIDKWYVANFRPPLMRQYLTAARRHVVGANFDLRLSKDAARRLEVRAWALRPRVRDGATALKNFERMVAAGGVAAYRAATAFDEQEAHDTLLRFINANRLPEETWWVPLAEMEGDLRAKFWAAGLFEEPHGGHAAAQQDGDEELDEDGGDGGEAFAGAAALNENEPVDDEEGDDEAPVLLAPPPGWPESSSTFFFNRRYKT</sequence>
<feature type="region of interest" description="Disordered" evidence="1">
    <location>
        <begin position="364"/>
        <end position="435"/>
    </location>
</feature>
<dbReference type="EMBL" id="JAFCMP010000086">
    <property type="protein sequence ID" value="KAG5187640.1"/>
    <property type="molecule type" value="Genomic_DNA"/>
</dbReference>
<accession>A0A835ZA32</accession>
<feature type="compositionally biased region" description="Low complexity" evidence="1">
    <location>
        <begin position="387"/>
        <end position="398"/>
    </location>
</feature>
<organism evidence="2 3">
    <name type="scientific">Tribonema minus</name>
    <dbReference type="NCBI Taxonomy" id="303371"/>
    <lineage>
        <taxon>Eukaryota</taxon>
        <taxon>Sar</taxon>
        <taxon>Stramenopiles</taxon>
        <taxon>Ochrophyta</taxon>
        <taxon>PX clade</taxon>
        <taxon>Xanthophyceae</taxon>
        <taxon>Tribonematales</taxon>
        <taxon>Tribonemataceae</taxon>
        <taxon>Tribonema</taxon>
    </lineage>
</organism>
<reference evidence="2" key="1">
    <citation type="submission" date="2021-02" db="EMBL/GenBank/DDBJ databases">
        <title>First Annotated Genome of the Yellow-green Alga Tribonema minus.</title>
        <authorList>
            <person name="Mahan K.M."/>
        </authorList>
    </citation>
    <scope>NUCLEOTIDE SEQUENCE</scope>
    <source>
        <strain evidence="2">UTEX B ZZ1240</strain>
    </source>
</reference>
<gene>
    <name evidence="2" type="ORF">JKP88DRAFT_253946</name>
</gene>
<dbReference type="Proteomes" id="UP000664859">
    <property type="component" value="Unassembled WGS sequence"/>
</dbReference>
<keyword evidence="3" id="KW-1185">Reference proteome</keyword>
<evidence type="ECO:0000256" key="1">
    <source>
        <dbReference type="SAM" id="MobiDB-lite"/>
    </source>
</evidence>
<name>A0A835ZA32_9STRA</name>
<feature type="compositionally biased region" description="Acidic residues" evidence="1">
    <location>
        <begin position="399"/>
        <end position="410"/>
    </location>
</feature>